<sequence>MRPPGQMPRMRSPRKDEATRRDPRDVATDKRRTWTPSWKGVIITVLLGANIILIRIIEALVYKMSSCGIQEAALKELCLNRTYVSRGCRPLCPDDWIQRGDDCYYYSDDTNTASWDKSRDHCRTMGADLLVIKTQEQKEFINRTLSRLVDNAYWTGLRGDGSAWRWVDGEQYNSSL</sequence>
<evidence type="ECO:0000313" key="6">
    <source>
        <dbReference type="Proteomes" id="UP000824782"/>
    </source>
</evidence>
<dbReference type="GO" id="GO:0005886">
    <property type="term" value="C:plasma membrane"/>
    <property type="evidence" value="ECO:0007669"/>
    <property type="project" value="UniProtKB-SubCell"/>
</dbReference>
<feature type="compositionally biased region" description="Basic and acidic residues" evidence="2">
    <location>
        <begin position="13"/>
        <end position="31"/>
    </location>
</feature>
<dbReference type="InterPro" id="IPR016187">
    <property type="entry name" value="CTDL_fold"/>
</dbReference>
<proteinExistence type="predicted"/>
<evidence type="ECO:0000313" key="5">
    <source>
        <dbReference type="EMBL" id="KAG8545904.1"/>
    </source>
</evidence>
<name>A0AAV6Z8N3_ENGPU</name>
<protein>
    <recommendedName>
        <fullName evidence="4">C-type lectin domain-containing protein</fullName>
    </recommendedName>
</protein>
<feature type="region of interest" description="Disordered" evidence="2">
    <location>
        <begin position="1"/>
        <end position="31"/>
    </location>
</feature>
<comment type="caution">
    <text evidence="5">The sequence shown here is derived from an EMBL/GenBank/DDBJ whole genome shotgun (WGS) entry which is preliminary data.</text>
</comment>
<reference evidence="5" key="1">
    <citation type="thesis" date="2020" institute="ProQuest LLC" country="789 East Eisenhower Parkway, Ann Arbor, MI, USA">
        <title>Comparative Genomics and Chromosome Evolution.</title>
        <authorList>
            <person name="Mudd A.B."/>
        </authorList>
    </citation>
    <scope>NUCLEOTIDE SEQUENCE</scope>
    <source>
        <strain evidence="5">237g6f4</strain>
        <tissue evidence="5">Blood</tissue>
    </source>
</reference>
<keyword evidence="3" id="KW-0472">Membrane</keyword>
<dbReference type="Pfam" id="PF00059">
    <property type="entry name" value="Lectin_C"/>
    <property type="match status" value="1"/>
</dbReference>
<dbReference type="PROSITE" id="PS50041">
    <property type="entry name" value="C_TYPE_LECTIN_2"/>
    <property type="match status" value="1"/>
</dbReference>
<feature type="domain" description="C-type lectin" evidence="4">
    <location>
        <begin position="99"/>
        <end position="176"/>
    </location>
</feature>
<evidence type="ECO:0000256" key="1">
    <source>
        <dbReference type="ARBA" id="ARBA00004401"/>
    </source>
</evidence>
<keyword evidence="3" id="KW-0812">Transmembrane</keyword>
<dbReference type="SUPFAM" id="SSF56436">
    <property type="entry name" value="C-type lectin-like"/>
    <property type="match status" value="1"/>
</dbReference>
<evidence type="ECO:0000259" key="4">
    <source>
        <dbReference type="PROSITE" id="PS50041"/>
    </source>
</evidence>
<accession>A0AAV6Z8N3</accession>
<evidence type="ECO:0000256" key="3">
    <source>
        <dbReference type="SAM" id="Phobius"/>
    </source>
</evidence>
<dbReference type="InterPro" id="IPR001304">
    <property type="entry name" value="C-type_lectin-like"/>
</dbReference>
<organism evidence="5 6">
    <name type="scientific">Engystomops pustulosus</name>
    <name type="common">Tungara frog</name>
    <name type="synonym">Physalaemus pustulosus</name>
    <dbReference type="NCBI Taxonomy" id="76066"/>
    <lineage>
        <taxon>Eukaryota</taxon>
        <taxon>Metazoa</taxon>
        <taxon>Chordata</taxon>
        <taxon>Craniata</taxon>
        <taxon>Vertebrata</taxon>
        <taxon>Euteleostomi</taxon>
        <taxon>Amphibia</taxon>
        <taxon>Batrachia</taxon>
        <taxon>Anura</taxon>
        <taxon>Neobatrachia</taxon>
        <taxon>Hyloidea</taxon>
        <taxon>Leptodactylidae</taxon>
        <taxon>Leiuperinae</taxon>
        <taxon>Engystomops</taxon>
    </lineage>
</organism>
<keyword evidence="6" id="KW-1185">Reference proteome</keyword>
<comment type="subcellular location">
    <subcellularLocation>
        <location evidence="1">Cell membrane</location>
        <topology evidence="1">Single-pass type II membrane protein</topology>
    </subcellularLocation>
</comment>
<keyword evidence="3" id="KW-1133">Transmembrane helix</keyword>
<dbReference type="PANTHER" id="PTHR45710">
    <property type="entry name" value="C-TYPE LECTIN DOMAIN-CONTAINING PROTEIN 180"/>
    <property type="match status" value="1"/>
</dbReference>
<dbReference type="Gene3D" id="3.10.100.10">
    <property type="entry name" value="Mannose-Binding Protein A, subunit A"/>
    <property type="match status" value="1"/>
</dbReference>
<feature type="transmembrane region" description="Helical" evidence="3">
    <location>
        <begin position="40"/>
        <end position="62"/>
    </location>
</feature>
<dbReference type="Proteomes" id="UP000824782">
    <property type="component" value="Unassembled WGS sequence"/>
</dbReference>
<evidence type="ECO:0000256" key="2">
    <source>
        <dbReference type="SAM" id="MobiDB-lite"/>
    </source>
</evidence>
<gene>
    <name evidence="5" type="ORF">GDO81_020159</name>
</gene>
<dbReference type="AlphaFoldDB" id="A0AAV6Z8N3"/>
<dbReference type="EMBL" id="WNYA01001379">
    <property type="protein sequence ID" value="KAG8545904.1"/>
    <property type="molecule type" value="Genomic_DNA"/>
</dbReference>
<dbReference type="InterPro" id="IPR016186">
    <property type="entry name" value="C-type_lectin-like/link_sf"/>
</dbReference>
<dbReference type="InterPro" id="IPR050828">
    <property type="entry name" value="C-type_lectin/matrix_domain"/>
</dbReference>
<dbReference type="PANTHER" id="PTHR45710:SF26">
    <property type="entry name" value="RH26557P"/>
    <property type="match status" value="1"/>
</dbReference>